<evidence type="ECO:0000256" key="2">
    <source>
        <dbReference type="ARBA" id="ARBA00022679"/>
    </source>
</evidence>
<name>A0A1E3H123_9HYPH</name>
<evidence type="ECO:0000313" key="5">
    <source>
        <dbReference type="Proteomes" id="UP000094622"/>
    </source>
</evidence>
<organism evidence="4 5">
    <name type="scientific">Methylobrevis pamukkalensis</name>
    <dbReference type="NCBI Taxonomy" id="1439726"/>
    <lineage>
        <taxon>Bacteria</taxon>
        <taxon>Pseudomonadati</taxon>
        <taxon>Pseudomonadota</taxon>
        <taxon>Alphaproteobacteria</taxon>
        <taxon>Hyphomicrobiales</taxon>
        <taxon>Pleomorphomonadaceae</taxon>
        <taxon>Methylobrevis</taxon>
    </lineage>
</organism>
<dbReference type="InterPro" id="IPR050396">
    <property type="entry name" value="Glycosyltr_51/Transpeptidase"/>
</dbReference>
<evidence type="ECO:0000256" key="1">
    <source>
        <dbReference type="ARBA" id="ARBA00022676"/>
    </source>
</evidence>
<dbReference type="EMBL" id="MCRJ01000087">
    <property type="protein sequence ID" value="ODN69516.1"/>
    <property type="molecule type" value="Genomic_DNA"/>
</dbReference>
<dbReference type="PANTHER" id="PTHR32282">
    <property type="entry name" value="BINDING PROTEIN TRANSPEPTIDASE, PUTATIVE-RELATED"/>
    <property type="match status" value="1"/>
</dbReference>
<keyword evidence="5" id="KW-1185">Reference proteome</keyword>
<proteinExistence type="predicted"/>
<dbReference type="AlphaFoldDB" id="A0A1E3H123"/>
<evidence type="ECO:0000313" key="4">
    <source>
        <dbReference type="EMBL" id="ODN69516.1"/>
    </source>
</evidence>
<dbReference type="SUPFAM" id="SSF56601">
    <property type="entry name" value="beta-lactamase/transpeptidase-like"/>
    <property type="match status" value="1"/>
</dbReference>
<dbReference type="GO" id="GO:0009252">
    <property type="term" value="P:peptidoglycan biosynthetic process"/>
    <property type="evidence" value="ECO:0007669"/>
    <property type="project" value="TreeGrafter"/>
</dbReference>
<reference evidence="4 5" key="1">
    <citation type="submission" date="2016-07" db="EMBL/GenBank/DDBJ databases">
        <title>Draft Genome Sequence of Methylobrevis pamukkalensis PK2.</title>
        <authorList>
            <person name="Vasilenko O.V."/>
            <person name="Doronina N.V."/>
            <person name="Shmareva M.N."/>
            <person name="Tarlachkov S.V."/>
            <person name="Mustakhimov I."/>
            <person name="Trotsenko Y.A."/>
        </authorList>
    </citation>
    <scope>NUCLEOTIDE SEQUENCE [LARGE SCALE GENOMIC DNA]</scope>
    <source>
        <strain evidence="4 5">PK2</strain>
    </source>
</reference>
<keyword evidence="2" id="KW-0808">Transferase</keyword>
<accession>A0A1E3H123</accession>
<feature type="compositionally biased region" description="Low complexity" evidence="3">
    <location>
        <begin position="118"/>
        <end position="144"/>
    </location>
</feature>
<dbReference type="Proteomes" id="UP000094622">
    <property type="component" value="Unassembled WGS sequence"/>
</dbReference>
<feature type="region of interest" description="Disordered" evidence="3">
    <location>
        <begin position="116"/>
        <end position="144"/>
    </location>
</feature>
<dbReference type="GO" id="GO:0008955">
    <property type="term" value="F:peptidoglycan glycosyltransferase activity"/>
    <property type="evidence" value="ECO:0007669"/>
    <property type="project" value="TreeGrafter"/>
</dbReference>
<comment type="caution">
    <text evidence="4">The sequence shown here is derived from an EMBL/GenBank/DDBJ whole genome shotgun (WGS) entry which is preliminary data.</text>
</comment>
<keyword evidence="1" id="KW-0328">Glycosyltransferase</keyword>
<protein>
    <submittedName>
        <fullName evidence="4">Penicillin-binding protein 2D</fullName>
    </submittedName>
</protein>
<sequence length="144" mass="15282">MAEQGFITRRQEDAAIERPAEVVTAHVSRAENYVADWVMEQLPGYVGALDRDIRVETTIDVEAERAAEAVLRTVLAQKGRAAGISQGAIVAIADDGAVRALVGGRDYASSQFDRAVTRGASRAPPSSPSSSSPRWSAAGGRTAW</sequence>
<dbReference type="InterPro" id="IPR012338">
    <property type="entry name" value="Beta-lactam/transpept-like"/>
</dbReference>
<gene>
    <name evidence="4" type="primary">pbpG_2</name>
    <name evidence="4" type="ORF">A6302_03198</name>
</gene>
<dbReference type="GO" id="GO:0030288">
    <property type="term" value="C:outer membrane-bounded periplasmic space"/>
    <property type="evidence" value="ECO:0007669"/>
    <property type="project" value="TreeGrafter"/>
</dbReference>
<dbReference type="PANTHER" id="PTHR32282:SF33">
    <property type="entry name" value="PEPTIDOGLYCAN GLYCOSYLTRANSFERASE"/>
    <property type="match status" value="1"/>
</dbReference>
<dbReference type="PATRIC" id="fig|1439726.3.peg.3358"/>
<dbReference type="Gene3D" id="3.40.710.10">
    <property type="entry name" value="DD-peptidase/beta-lactamase superfamily"/>
    <property type="match status" value="1"/>
</dbReference>
<evidence type="ECO:0000256" key="3">
    <source>
        <dbReference type="SAM" id="MobiDB-lite"/>
    </source>
</evidence>